<feature type="region of interest" description="Disordered" evidence="4">
    <location>
        <begin position="193"/>
        <end position="219"/>
    </location>
</feature>
<dbReference type="InterPro" id="IPR013083">
    <property type="entry name" value="Znf_RING/FYVE/PHD"/>
</dbReference>
<dbReference type="InterPro" id="IPR001965">
    <property type="entry name" value="Znf_PHD"/>
</dbReference>
<evidence type="ECO:0000313" key="6">
    <source>
        <dbReference type="EMBL" id="KAF3336026.1"/>
    </source>
</evidence>
<accession>A0A833VEN3</accession>
<sequence>MAAQGARTASGTTGCTGEGCRTRDAWPLHHVKHRSVFVRLCTACVLKYHPSMFCSLCHDLLLIDSKEISSCDRDSISSSPPSCTNNIIHCSNCPNVCHASCLPPSSSSASSDFFLCPPCSSSAAAATADALLSSRRRSLDLSAAQSLLCAARLSAHSMTRAAASARADADRKAKEAAAARKRAREMIERVATVAKKEKEKEKRGSEEQEQDHRERETERVKFKGAITMAGAGGGREREKWMRLYEMPSQVSHPGPLTVAKFEQDDTKDTVAPLKPTTVLPSSVSKE</sequence>
<dbReference type="AlphaFoldDB" id="A0A833VEN3"/>
<proteinExistence type="predicted"/>
<dbReference type="OrthoDB" id="692041at2759"/>
<dbReference type="SMART" id="SM00249">
    <property type="entry name" value="PHD"/>
    <property type="match status" value="1"/>
</dbReference>
<keyword evidence="3" id="KW-0862">Zinc</keyword>
<organism evidence="6 7">
    <name type="scientific">Carex littledalei</name>
    <dbReference type="NCBI Taxonomy" id="544730"/>
    <lineage>
        <taxon>Eukaryota</taxon>
        <taxon>Viridiplantae</taxon>
        <taxon>Streptophyta</taxon>
        <taxon>Embryophyta</taxon>
        <taxon>Tracheophyta</taxon>
        <taxon>Spermatophyta</taxon>
        <taxon>Magnoliopsida</taxon>
        <taxon>Liliopsida</taxon>
        <taxon>Poales</taxon>
        <taxon>Cyperaceae</taxon>
        <taxon>Cyperoideae</taxon>
        <taxon>Cariceae</taxon>
        <taxon>Carex</taxon>
        <taxon>Carex subgen. Euthyceras</taxon>
    </lineage>
</organism>
<comment type="caution">
    <text evidence="6">The sequence shown here is derived from an EMBL/GenBank/DDBJ whole genome shotgun (WGS) entry which is preliminary data.</text>
</comment>
<keyword evidence="1" id="KW-0479">Metal-binding</keyword>
<dbReference type="Gene3D" id="3.30.40.10">
    <property type="entry name" value="Zinc/RING finger domain, C3HC4 (zinc finger)"/>
    <property type="match status" value="1"/>
</dbReference>
<feature type="domain" description="Zinc finger PHD-type" evidence="5">
    <location>
        <begin position="53"/>
        <end position="120"/>
    </location>
</feature>
<evidence type="ECO:0000256" key="3">
    <source>
        <dbReference type="ARBA" id="ARBA00022833"/>
    </source>
</evidence>
<evidence type="ECO:0000256" key="4">
    <source>
        <dbReference type="SAM" id="MobiDB-lite"/>
    </source>
</evidence>
<name>A0A833VEN3_9POAL</name>
<evidence type="ECO:0000259" key="5">
    <source>
        <dbReference type="SMART" id="SM00249"/>
    </source>
</evidence>
<dbReference type="Proteomes" id="UP000623129">
    <property type="component" value="Unassembled WGS sequence"/>
</dbReference>
<evidence type="ECO:0000256" key="2">
    <source>
        <dbReference type="ARBA" id="ARBA00022771"/>
    </source>
</evidence>
<dbReference type="PANTHER" id="PTHR34451:SF7">
    <property type="entry name" value="PHD FINGER FAMILY PROTEIN"/>
    <property type="match status" value="1"/>
</dbReference>
<keyword evidence="7" id="KW-1185">Reference proteome</keyword>
<evidence type="ECO:0000256" key="1">
    <source>
        <dbReference type="ARBA" id="ARBA00022723"/>
    </source>
</evidence>
<keyword evidence="2" id="KW-0863">Zinc-finger</keyword>
<feature type="region of interest" description="Disordered" evidence="4">
    <location>
        <begin position="165"/>
        <end position="184"/>
    </location>
</feature>
<protein>
    <recommendedName>
        <fullName evidence="5">Zinc finger PHD-type domain-containing protein</fullName>
    </recommendedName>
</protein>
<dbReference type="InterPro" id="IPR011011">
    <property type="entry name" value="Znf_FYVE_PHD"/>
</dbReference>
<dbReference type="GO" id="GO:0008270">
    <property type="term" value="F:zinc ion binding"/>
    <property type="evidence" value="ECO:0007669"/>
    <property type="project" value="UniProtKB-KW"/>
</dbReference>
<feature type="compositionally biased region" description="Basic and acidic residues" evidence="4">
    <location>
        <begin position="167"/>
        <end position="184"/>
    </location>
</feature>
<evidence type="ECO:0000313" key="7">
    <source>
        <dbReference type="Proteomes" id="UP000623129"/>
    </source>
</evidence>
<feature type="region of interest" description="Disordered" evidence="4">
    <location>
        <begin position="264"/>
        <end position="286"/>
    </location>
</feature>
<dbReference type="EMBL" id="SWLB01000008">
    <property type="protein sequence ID" value="KAF3336026.1"/>
    <property type="molecule type" value="Genomic_DNA"/>
</dbReference>
<dbReference type="PANTHER" id="PTHR34451">
    <property type="entry name" value="PHD FINGER FAMILY PROTEIN"/>
    <property type="match status" value="1"/>
</dbReference>
<gene>
    <name evidence="6" type="ORF">FCM35_KLT20533</name>
</gene>
<dbReference type="SUPFAM" id="SSF57903">
    <property type="entry name" value="FYVE/PHD zinc finger"/>
    <property type="match status" value="1"/>
</dbReference>
<reference evidence="6" key="1">
    <citation type="submission" date="2020-01" db="EMBL/GenBank/DDBJ databases">
        <title>Genome sequence of Kobresia littledalei, the first chromosome-level genome in the family Cyperaceae.</title>
        <authorList>
            <person name="Qu G."/>
        </authorList>
    </citation>
    <scope>NUCLEOTIDE SEQUENCE</scope>
    <source>
        <strain evidence="6">C.B.Clarke</strain>
        <tissue evidence="6">Leaf</tissue>
    </source>
</reference>